<dbReference type="Proteomes" id="UP001174936">
    <property type="component" value="Unassembled WGS sequence"/>
</dbReference>
<keyword evidence="10" id="KW-1015">Disulfide bond</keyword>
<dbReference type="PROSITE" id="PS00512">
    <property type="entry name" value="ALPHA_GALACTOSIDASE"/>
    <property type="match status" value="1"/>
</dbReference>
<dbReference type="PRINTS" id="PR00740">
    <property type="entry name" value="GLHYDRLASE27"/>
</dbReference>
<dbReference type="PANTHER" id="PTHR11452:SF61">
    <property type="entry name" value="ALPHA-GALACTOSIDASE B-RELATED"/>
    <property type="match status" value="1"/>
</dbReference>
<dbReference type="InterPro" id="IPR013780">
    <property type="entry name" value="Glyco_hydro_b"/>
</dbReference>
<keyword evidence="5" id="KW-0964">Secreted</keyword>
<feature type="signal peptide" evidence="11">
    <location>
        <begin position="1"/>
        <end position="19"/>
    </location>
</feature>
<evidence type="ECO:0000256" key="8">
    <source>
        <dbReference type="ARBA" id="ARBA00023180"/>
    </source>
</evidence>
<keyword evidence="6 11" id="KW-0732">Signal</keyword>
<dbReference type="SUPFAM" id="SSF51011">
    <property type="entry name" value="Glycosyl hydrolase domain"/>
    <property type="match status" value="1"/>
</dbReference>
<dbReference type="InterPro" id="IPR017853">
    <property type="entry name" value="GH"/>
</dbReference>
<gene>
    <name evidence="13" type="ORF">B0T16DRAFT_436861</name>
</gene>
<dbReference type="PANTHER" id="PTHR11452">
    <property type="entry name" value="ALPHA-GALACTOSIDASE/ALPHA-N-ACETYLGALACTOSAMINIDASE"/>
    <property type="match status" value="1"/>
</dbReference>
<dbReference type="GO" id="GO:0005975">
    <property type="term" value="P:carbohydrate metabolic process"/>
    <property type="evidence" value="ECO:0007669"/>
    <property type="project" value="InterPro"/>
</dbReference>
<dbReference type="EC" id="3.2.1.22" evidence="10"/>
<organism evidence="13 14">
    <name type="scientific">Cercophora newfieldiana</name>
    <dbReference type="NCBI Taxonomy" id="92897"/>
    <lineage>
        <taxon>Eukaryota</taxon>
        <taxon>Fungi</taxon>
        <taxon>Dikarya</taxon>
        <taxon>Ascomycota</taxon>
        <taxon>Pezizomycotina</taxon>
        <taxon>Sordariomycetes</taxon>
        <taxon>Sordariomycetidae</taxon>
        <taxon>Sordariales</taxon>
        <taxon>Lasiosphaeriaceae</taxon>
        <taxon>Cercophora</taxon>
    </lineage>
</organism>
<evidence type="ECO:0000256" key="11">
    <source>
        <dbReference type="SAM" id="SignalP"/>
    </source>
</evidence>
<evidence type="ECO:0000259" key="12">
    <source>
        <dbReference type="Pfam" id="PF17801"/>
    </source>
</evidence>
<protein>
    <recommendedName>
        <fullName evidence="10">Alpha-galactosidase</fullName>
        <ecNumber evidence="10">3.2.1.22</ecNumber>
    </recommendedName>
    <alternativeName>
        <fullName evidence="10">Melibiase</fullName>
    </alternativeName>
</protein>
<reference evidence="13" key="1">
    <citation type="submission" date="2023-06" db="EMBL/GenBank/DDBJ databases">
        <title>Genome-scale phylogeny and comparative genomics of the fungal order Sordariales.</title>
        <authorList>
            <consortium name="Lawrence Berkeley National Laboratory"/>
            <person name="Hensen N."/>
            <person name="Bonometti L."/>
            <person name="Westerberg I."/>
            <person name="Brannstrom I.O."/>
            <person name="Guillou S."/>
            <person name="Cros-Aarteil S."/>
            <person name="Calhoun S."/>
            <person name="Haridas S."/>
            <person name="Kuo A."/>
            <person name="Mondo S."/>
            <person name="Pangilinan J."/>
            <person name="Riley R."/>
            <person name="Labutti K."/>
            <person name="Andreopoulos B."/>
            <person name="Lipzen A."/>
            <person name="Chen C."/>
            <person name="Yanf M."/>
            <person name="Daum C."/>
            <person name="Ng V."/>
            <person name="Clum A."/>
            <person name="Steindorff A."/>
            <person name="Ohm R."/>
            <person name="Martin F."/>
            <person name="Silar P."/>
            <person name="Natvig D."/>
            <person name="Lalanne C."/>
            <person name="Gautier V."/>
            <person name="Ament-Velasquez S.L."/>
            <person name="Kruys A."/>
            <person name="Hutchinson M.I."/>
            <person name="Powell A.J."/>
            <person name="Barry K."/>
            <person name="Miller A.N."/>
            <person name="Grigoriev I.V."/>
            <person name="Debuchy R."/>
            <person name="Gladieux P."/>
            <person name="Thoren M.H."/>
            <person name="Johannesson H."/>
        </authorList>
    </citation>
    <scope>NUCLEOTIDE SEQUENCE</scope>
    <source>
        <strain evidence="13">SMH2532-1</strain>
    </source>
</reference>
<dbReference type="InterPro" id="IPR013785">
    <property type="entry name" value="Aldolase_TIM"/>
</dbReference>
<comment type="function">
    <text evidence="2">Hydrolyzes a variety of simple alpha-D-galactoside as well as more complex molecules such as oligosaccharides and polysaccharides.</text>
</comment>
<dbReference type="InterPro" id="IPR041233">
    <property type="entry name" value="Melibiase_C"/>
</dbReference>
<keyword evidence="14" id="KW-1185">Reference proteome</keyword>
<dbReference type="InterPro" id="IPR000111">
    <property type="entry name" value="Glyco_hydro_27/36_CS"/>
</dbReference>
<dbReference type="InterPro" id="IPR002241">
    <property type="entry name" value="Glyco_hydro_27"/>
</dbReference>
<comment type="subcellular location">
    <subcellularLocation>
        <location evidence="3">Secreted</location>
    </subcellularLocation>
</comment>
<evidence type="ECO:0000256" key="3">
    <source>
        <dbReference type="ARBA" id="ARBA00004613"/>
    </source>
</evidence>
<keyword evidence="8" id="KW-0325">Glycoprotein</keyword>
<feature type="chain" id="PRO_5041315803" description="Alpha-galactosidase" evidence="11">
    <location>
        <begin position="20"/>
        <end position="419"/>
    </location>
</feature>
<comment type="catalytic activity">
    <reaction evidence="1 10">
        <text>Hydrolysis of terminal, non-reducing alpha-D-galactose residues in alpha-D-galactosides, including galactose oligosaccharides, galactomannans and galactolipids.</text>
        <dbReference type="EC" id="3.2.1.22"/>
    </reaction>
</comment>
<dbReference type="GO" id="GO:0005576">
    <property type="term" value="C:extracellular region"/>
    <property type="evidence" value="ECO:0007669"/>
    <property type="project" value="UniProtKB-SubCell"/>
</dbReference>
<evidence type="ECO:0000256" key="6">
    <source>
        <dbReference type="ARBA" id="ARBA00022729"/>
    </source>
</evidence>
<dbReference type="Pfam" id="PF17801">
    <property type="entry name" value="Melibiase_C"/>
    <property type="match status" value="1"/>
</dbReference>
<dbReference type="CDD" id="cd14792">
    <property type="entry name" value="GH27"/>
    <property type="match status" value="1"/>
</dbReference>
<dbReference type="Gene3D" id="2.60.40.1180">
    <property type="entry name" value="Golgi alpha-mannosidase II"/>
    <property type="match status" value="1"/>
</dbReference>
<evidence type="ECO:0000256" key="2">
    <source>
        <dbReference type="ARBA" id="ARBA00003969"/>
    </source>
</evidence>
<proteinExistence type="inferred from homology"/>
<dbReference type="EMBL" id="JAULSV010000004">
    <property type="protein sequence ID" value="KAK0645791.1"/>
    <property type="molecule type" value="Genomic_DNA"/>
</dbReference>
<keyword evidence="7 10" id="KW-0378">Hydrolase</keyword>
<evidence type="ECO:0000256" key="4">
    <source>
        <dbReference type="ARBA" id="ARBA00009743"/>
    </source>
</evidence>
<accession>A0AA39Y683</accession>
<evidence type="ECO:0000313" key="13">
    <source>
        <dbReference type="EMBL" id="KAK0645791.1"/>
    </source>
</evidence>
<dbReference type="GO" id="GO:0004557">
    <property type="term" value="F:alpha-galactosidase activity"/>
    <property type="evidence" value="ECO:0007669"/>
    <property type="project" value="UniProtKB-EC"/>
</dbReference>
<sequence length="419" mass="46738">MKHPTLLAASILLAHSAVAVNEYGCNINEQVFVTTAQQLVSLGLKDLGYQYVNIDDCWSDKQARRNPITHELIPDAIKFPRGISHVADLVHSMGLKLGIYGDAGTDTCGGYSGSLGYEDIDAATFAKWIDYLKYDNCNVPASHADQYEYSPEGVTTTAPATYNWSTSTTAARYRAMGDALRSQNRTIQYSLCAWGHAHVEQWGNTTGHSWRMWGDIMPAWAGKEQWSWGLMPIVNQASFLWNASDFWGHNDWDMLEVGNGDLSVEENRNHFAMWCALKSPLIIGTPLDRIRPEVLGILGNRELIAFNQDPVYGASARPYKWGYNPDKTSDLVHPAEYWVGMSVKGVHVFMLNTRDEAVKMRAVFAEVGLQAEGEYLVHDMWTGKDVGVFRGEVEVEVRRHDTAALRITEVDGSLPTGRA</sequence>
<evidence type="ECO:0000256" key="9">
    <source>
        <dbReference type="ARBA" id="ARBA00023295"/>
    </source>
</evidence>
<name>A0AA39Y683_9PEZI</name>
<feature type="domain" description="Alpha galactosidase C-terminal" evidence="12">
    <location>
        <begin position="334"/>
        <end position="407"/>
    </location>
</feature>
<dbReference type="Pfam" id="PF16499">
    <property type="entry name" value="Melibiase_2"/>
    <property type="match status" value="1"/>
</dbReference>
<comment type="caution">
    <text evidence="13">The sequence shown here is derived from an EMBL/GenBank/DDBJ whole genome shotgun (WGS) entry which is preliminary data.</text>
</comment>
<dbReference type="SUPFAM" id="SSF51445">
    <property type="entry name" value="(Trans)glycosidases"/>
    <property type="match status" value="1"/>
</dbReference>
<evidence type="ECO:0000256" key="7">
    <source>
        <dbReference type="ARBA" id="ARBA00022801"/>
    </source>
</evidence>
<evidence type="ECO:0000256" key="5">
    <source>
        <dbReference type="ARBA" id="ARBA00022525"/>
    </source>
</evidence>
<evidence type="ECO:0000256" key="10">
    <source>
        <dbReference type="RuleBase" id="RU361168"/>
    </source>
</evidence>
<dbReference type="AlphaFoldDB" id="A0AA39Y683"/>
<comment type="similarity">
    <text evidence="4 10">Belongs to the glycosyl hydrolase 27 family.</text>
</comment>
<evidence type="ECO:0000256" key="1">
    <source>
        <dbReference type="ARBA" id="ARBA00001255"/>
    </source>
</evidence>
<evidence type="ECO:0000313" key="14">
    <source>
        <dbReference type="Proteomes" id="UP001174936"/>
    </source>
</evidence>
<dbReference type="Gene3D" id="3.20.20.70">
    <property type="entry name" value="Aldolase class I"/>
    <property type="match status" value="1"/>
</dbReference>
<keyword evidence="9 10" id="KW-0326">Glycosidase</keyword>